<evidence type="ECO:0000256" key="4">
    <source>
        <dbReference type="ARBA" id="ARBA00022989"/>
    </source>
</evidence>
<feature type="transmembrane region" description="Helical" evidence="6">
    <location>
        <begin position="49"/>
        <end position="66"/>
    </location>
</feature>
<dbReference type="InterPro" id="IPR011577">
    <property type="entry name" value="Cyt_b561_bac/Ni-Hgenase"/>
</dbReference>
<evidence type="ECO:0000256" key="6">
    <source>
        <dbReference type="SAM" id="Phobius"/>
    </source>
</evidence>
<dbReference type="PANTHER" id="PTHR30485:SF2">
    <property type="entry name" value="BLL0597 PROTEIN"/>
    <property type="match status" value="1"/>
</dbReference>
<evidence type="ECO:0000256" key="1">
    <source>
        <dbReference type="ARBA" id="ARBA00004651"/>
    </source>
</evidence>
<feature type="transmembrane region" description="Helical" evidence="6">
    <location>
        <begin position="144"/>
        <end position="164"/>
    </location>
</feature>
<dbReference type="Gene3D" id="1.20.950.20">
    <property type="entry name" value="Transmembrane di-heme cytochromes, Chain C"/>
    <property type="match status" value="1"/>
</dbReference>
<accession>A0ABY6MS84</accession>
<evidence type="ECO:0000313" key="9">
    <source>
        <dbReference type="Proteomes" id="UP001163266"/>
    </source>
</evidence>
<dbReference type="RefSeq" id="WP_264892504.1">
    <property type="nucleotide sequence ID" value="NZ_CP110257.1"/>
</dbReference>
<organism evidence="8 9">
    <name type="scientific">Caldimonas aquatica</name>
    <dbReference type="NCBI Taxonomy" id="376175"/>
    <lineage>
        <taxon>Bacteria</taxon>
        <taxon>Pseudomonadati</taxon>
        <taxon>Pseudomonadota</taxon>
        <taxon>Betaproteobacteria</taxon>
        <taxon>Burkholderiales</taxon>
        <taxon>Sphaerotilaceae</taxon>
        <taxon>Caldimonas</taxon>
    </lineage>
</organism>
<dbReference type="PANTHER" id="PTHR30485">
    <property type="entry name" value="NI/FE-HYDROGENASE 1 B-TYPE CYTOCHROME SUBUNIT"/>
    <property type="match status" value="1"/>
</dbReference>
<comment type="subcellular location">
    <subcellularLocation>
        <location evidence="1">Cell membrane</location>
        <topology evidence="1">Multi-pass membrane protein</topology>
    </subcellularLocation>
</comment>
<keyword evidence="3 6" id="KW-0812">Transmembrane</keyword>
<keyword evidence="5 6" id="KW-0472">Membrane</keyword>
<sequence>MNTVPSRADEGRTRRVWDPLVRVLHWTFVAGVAAAWVTSEDGGALHEPIGYVIAAAVALRLAWGLIGPRYARFAQFVRGPGTTLAYAGAAWSGRAPRYVGHNPLGGWMILALLALLAITAATGWGMTTEAFFGDEWLEELHEGAATGLLGLVLLHVAGVVWSSLQHGENLVRAMIDGRKRPPAAGDVDAA</sequence>
<dbReference type="SUPFAM" id="SSF81342">
    <property type="entry name" value="Transmembrane di-heme cytochromes"/>
    <property type="match status" value="1"/>
</dbReference>
<feature type="domain" description="Cytochrome b561 bacterial/Ni-hydrogenase" evidence="7">
    <location>
        <begin position="16"/>
        <end position="177"/>
    </location>
</feature>
<keyword evidence="9" id="KW-1185">Reference proteome</keyword>
<protein>
    <submittedName>
        <fullName evidence="8">Cytochrome b/b6 domain-containing protein</fullName>
    </submittedName>
</protein>
<dbReference type="InterPro" id="IPR016174">
    <property type="entry name" value="Di-haem_cyt_TM"/>
</dbReference>
<feature type="transmembrane region" description="Helical" evidence="6">
    <location>
        <begin position="104"/>
        <end position="124"/>
    </location>
</feature>
<evidence type="ECO:0000256" key="2">
    <source>
        <dbReference type="ARBA" id="ARBA00022475"/>
    </source>
</evidence>
<evidence type="ECO:0000259" key="7">
    <source>
        <dbReference type="Pfam" id="PF01292"/>
    </source>
</evidence>
<evidence type="ECO:0000256" key="5">
    <source>
        <dbReference type="ARBA" id="ARBA00023136"/>
    </source>
</evidence>
<proteinExistence type="predicted"/>
<evidence type="ECO:0000256" key="3">
    <source>
        <dbReference type="ARBA" id="ARBA00022692"/>
    </source>
</evidence>
<keyword evidence="2" id="KW-1003">Cell membrane</keyword>
<evidence type="ECO:0000313" key="8">
    <source>
        <dbReference type="EMBL" id="UZD54843.1"/>
    </source>
</evidence>
<dbReference type="Pfam" id="PF01292">
    <property type="entry name" value="Ni_hydr_CYTB"/>
    <property type="match status" value="1"/>
</dbReference>
<feature type="transmembrane region" description="Helical" evidence="6">
    <location>
        <begin position="20"/>
        <end position="37"/>
    </location>
</feature>
<dbReference type="EMBL" id="CP110257">
    <property type="protein sequence ID" value="UZD54843.1"/>
    <property type="molecule type" value="Genomic_DNA"/>
</dbReference>
<reference evidence="8" key="1">
    <citation type="submission" date="2022-10" db="EMBL/GenBank/DDBJ databases">
        <title>Complete genome sequence of Schlegelella aquatica LMG 23380.</title>
        <authorList>
            <person name="Musilova J."/>
            <person name="Kourilova X."/>
            <person name="Bezdicek M."/>
            <person name="Hermankova K."/>
            <person name="Obruca S."/>
            <person name="Sedlar K."/>
        </authorList>
    </citation>
    <scope>NUCLEOTIDE SEQUENCE</scope>
    <source>
        <strain evidence="8">LMG 23380</strain>
    </source>
</reference>
<dbReference type="Proteomes" id="UP001163266">
    <property type="component" value="Chromosome"/>
</dbReference>
<gene>
    <name evidence="8" type="ORF">OMP39_14460</name>
</gene>
<keyword evidence="4 6" id="KW-1133">Transmembrane helix</keyword>
<dbReference type="InterPro" id="IPR051542">
    <property type="entry name" value="Hydrogenase_cytochrome"/>
</dbReference>
<name>A0ABY6MS84_9BURK</name>